<keyword evidence="2" id="KW-1185">Reference proteome</keyword>
<evidence type="ECO:0000313" key="2">
    <source>
        <dbReference type="Proteomes" id="UP000501534"/>
    </source>
</evidence>
<reference evidence="1 2" key="1">
    <citation type="submission" date="2020-04" db="EMBL/GenBank/DDBJ databases">
        <title>Usitatibacter rugosus gen. nov., sp. nov. and Usitatibacter palustris sp. nov., novel members of Usitatibacteraceae fam. nov. within the order Nitrosomonadales isolated from soil.</title>
        <authorList>
            <person name="Huber K.J."/>
            <person name="Neumann-Schaal M."/>
            <person name="Geppert A."/>
            <person name="Luckner M."/>
            <person name="Wanner G."/>
            <person name="Overmann J."/>
        </authorList>
    </citation>
    <scope>NUCLEOTIDE SEQUENCE [LARGE SCALE GENOMIC DNA]</scope>
    <source>
        <strain evidence="1 2">0125_3</strain>
    </source>
</reference>
<evidence type="ECO:0000313" key="1">
    <source>
        <dbReference type="EMBL" id="QJR09232.1"/>
    </source>
</evidence>
<dbReference type="Proteomes" id="UP000501534">
    <property type="component" value="Chromosome"/>
</dbReference>
<proteinExistence type="predicted"/>
<dbReference type="KEGG" id="uru:DSM104443_00269"/>
<dbReference type="AlphaFoldDB" id="A0A6M4GPX8"/>
<protein>
    <submittedName>
        <fullName evidence="1">Uncharacterized protein</fullName>
    </submittedName>
</protein>
<sequence length="62" mass="7016">MSYLLAATGYLEHLRDSAAAASQLEALDQLLASDRWQPSDNDMSRQWYVAEAQKVRAKMSKK</sequence>
<name>A0A6M4GPX8_9PROT</name>
<organism evidence="1 2">
    <name type="scientific">Usitatibacter rugosus</name>
    <dbReference type="NCBI Taxonomy" id="2732067"/>
    <lineage>
        <taxon>Bacteria</taxon>
        <taxon>Pseudomonadati</taxon>
        <taxon>Pseudomonadota</taxon>
        <taxon>Betaproteobacteria</taxon>
        <taxon>Nitrosomonadales</taxon>
        <taxon>Usitatibacteraceae</taxon>
        <taxon>Usitatibacter</taxon>
    </lineage>
</organism>
<dbReference type="EMBL" id="CP053069">
    <property type="protein sequence ID" value="QJR09232.1"/>
    <property type="molecule type" value="Genomic_DNA"/>
</dbReference>
<gene>
    <name evidence="1" type="ORF">DSM104443_00269</name>
</gene>
<accession>A0A6M4GPX8</accession>